<dbReference type="Gene3D" id="1.10.287.470">
    <property type="entry name" value="Helix hairpin bin"/>
    <property type="match status" value="1"/>
</dbReference>
<protein>
    <submittedName>
        <fullName evidence="1">Biotin/lipoyl-binding protein</fullName>
    </submittedName>
</protein>
<evidence type="ECO:0000313" key="1">
    <source>
        <dbReference type="EMBL" id="RRE43568.1"/>
    </source>
</evidence>
<evidence type="ECO:0000313" key="2">
    <source>
        <dbReference type="Proteomes" id="UP000272440"/>
    </source>
</evidence>
<gene>
    <name evidence="1" type="ORF">EAO28_12705</name>
</gene>
<dbReference type="AlphaFoldDB" id="A0A3P2EGL8"/>
<reference evidence="1 2" key="1">
    <citation type="journal article" date="2019" name="Antimicrob. Agents Chemother.">
        <title>Applying Rapid Whole Genome Sequencing to Predict Phenotypic Antimicrobial Susceptibility Testing Results Among Carbapenem-Resistant Klebsiella pneumoniae Clinical Isolates.</title>
        <authorList>
            <person name="Tamma P.D."/>
            <person name="Fan Y."/>
            <person name="Bergman Y."/>
            <person name="Pertea G."/>
            <person name="Kazmi A."/>
            <person name="Lewis S."/>
            <person name="Carroll K.C."/>
            <person name="Schatz M.C."/>
            <person name="Timp W."/>
            <person name="Simner P.J."/>
        </authorList>
    </citation>
    <scope>NUCLEOTIDE SEQUENCE [LARGE SCALE GENOMIC DNA]</scope>
    <source>
        <strain evidence="1 2">KLPN_33</strain>
    </source>
</reference>
<comment type="caution">
    <text evidence="1">The sequence shown here is derived from an EMBL/GenBank/DDBJ whole genome shotgun (WGS) entry which is preliminary data.</text>
</comment>
<accession>A0A3P2EGL8</accession>
<dbReference type="SUPFAM" id="SSF111369">
    <property type="entry name" value="HlyD-like secretion proteins"/>
    <property type="match status" value="1"/>
</dbReference>
<dbReference type="Proteomes" id="UP000272440">
    <property type="component" value="Unassembled WGS sequence"/>
</dbReference>
<dbReference type="EMBL" id="RCZY01000002">
    <property type="protein sequence ID" value="RRE43568.1"/>
    <property type="molecule type" value="Genomic_DNA"/>
</dbReference>
<dbReference type="Gene3D" id="2.40.50.100">
    <property type="match status" value="1"/>
</dbReference>
<name>A0A3P2EGL8_KLEPN</name>
<sequence>MTDVAVKDNQHVKKGQLLFTIDDSDYTISAEESRQDIQSKKYNMDKLAKTYHRKMDYLAQF</sequence>
<organism evidence="1 2">
    <name type="scientific">Klebsiella pneumoniae</name>
    <dbReference type="NCBI Taxonomy" id="573"/>
    <lineage>
        <taxon>Bacteria</taxon>
        <taxon>Pseudomonadati</taxon>
        <taxon>Pseudomonadota</taxon>
        <taxon>Gammaproteobacteria</taxon>
        <taxon>Enterobacterales</taxon>
        <taxon>Enterobacteriaceae</taxon>
        <taxon>Klebsiella/Raoultella group</taxon>
        <taxon>Klebsiella</taxon>
        <taxon>Klebsiella pneumoniae complex</taxon>
    </lineage>
</organism>
<proteinExistence type="predicted"/>